<dbReference type="EMBL" id="KZ293745">
    <property type="protein sequence ID" value="PBK80426.1"/>
    <property type="molecule type" value="Genomic_DNA"/>
</dbReference>
<feature type="compositionally biased region" description="Basic and acidic residues" evidence="1">
    <location>
        <begin position="164"/>
        <end position="176"/>
    </location>
</feature>
<protein>
    <recommendedName>
        <fullName evidence="4">SAP domain-containing protein</fullName>
    </recommendedName>
</protein>
<dbReference type="AlphaFoldDB" id="A0A2H3CYQ3"/>
<name>A0A2H3CYQ3_ARMGA</name>
<accession>A0A2H3CYQ3</accession>
<keyword evidence="3" id="KW-1185">Reference proteome</keyword>
<proteinExistence type="predicted"/>
<evidence type="ECO:0000256" key="1">
    <source>
        <dbReference type="SAM" id="MobiDB-lite"/>
    </source>
</evidence>
<dbReference type="OrthoDB" id="3049189at2759"/>
<feature type="region of interest" description="Disordered" evidence="1">
    <location>
        <begin position="1"/>
        <end position="41"/>
    </location>
</feature>
<dbReference type="InParanoid" id="A0A2H3CYQ3"/>
<reference evidence="3" key="1">
    <citation type="journal article" date="2017" name="Nat. Ecol. Evol.">
        <title>Genome expansion and lineage-specific genetic innovations in the forest pathogenic fungi Armillaria.</title>
        <authorList>
            <person name="Sipos G."/>
            <person name="Prasanna A.N."/>
            <person name="Walter M.C."/>
            <person name="O'Connor E."/>
            <person name="Balint B."/>
            <person name="Krizsan K."/>
            <person name="Kiss B."/>
            <person name="Hess J."/>
            <person name="Varga T."/>
            <person name="Slot J."/>
            <person name="Riley R."/>
            <person name="Boka B."/>
            <person name="Rigling D."/>
            <person name="Barry K."/>
            <person name="Lee J."/>
            <person name="Mihaltcheva S."/>
            <person name="LaButti K."/>
            <person name="Lipzen A."/>
            <person name="Waldron R."/>
            <person name="Moloney N.M."/>
            <person name="Sperisen C."/>
            <person name="Kredics L."/>
            <person name="Vagvoelgyi C."/>
            <person name="Patrignani A."/>
            <person name="Fitzpatrick D."/>
            <person name="Nagy I."/>
            <person name="Doyle S."/>
            <person name="Anderson J.B."/>
            <person name="Grigoriev I.V."/>
            <person name="Gueldener U."/>
            <person name="Muensterkoetter M."/>
            <person name="Nagy L.G."/>
        </authorList>
    </citation>
    <scope>NUCLEOTIDE SEQUENCE [LARGE SCALE GENOMIC DNA]</scope>
    <source>
        <strain evidence="3">Ar21-2</strain>
    </source>
</reference>
<feature type="region of interest" description="Disordered" evidence="1">
    <location>
        <begin position="148"/>
        <end position="176"/>
    </location>
</feature>
<sequence length="216" mass="24399">MQQPALSVAQAQQLQAPARSSAPPPSRSHQNPSTLPQRPAAPMYAFPRRDVDLVNKDGDFEIEQLDLSLGPHTLWWFKEQCKRFNLPYSGTKAALRERLITFSSSGMHHWKASLMFPARQAHKGVRGGGITKSKSSKKPTYRRQRLLQANSVLGPSPQAMFPVERSKDNRSQQDKDEMDKWLTVLEAKIEATPPQELRHSHLVDRGAKENDRGQLT</sequence>
<dbReference type="Proteomes" id="UP000217790">
    <property type="component" value="Unassembled WGS sequence"/>
</dbReference>
<feature type="compositionally biased region" description="Low complexity" evidence="1">
    <location>
        <begin position="1"/>
        <end position="21"/>
    </location>
</feature>
<gene>
    <name evidence="2" type="ORF">ARMGADRAFT_77843</name>
</gene>
<feature type="region of interest" description="Disordered" evidence="1">
    <location>
        <begin position="192"/>
        <end position="216"/>
    </location>
</feature>
<feature type="compositionally biased region" description="Basic and acidic residues" evidence="1">
    <location>
        <begin position="196"/>
        <end position="216"/>
    </location>
</feature>
<dbReference type="InterPro" id="IPR036361">
    <property type="entry name" value="SAP_dom_sf"/>
</dbReference>
<evidence type="ECO:0000313" key="3">
    <source>
        <dbReference type="Proteomes" id="UP000217790"/>
    </source>
</evidence>
<evidence type="ECO:0008006" key="4">
    <source>
        <dbReference type="Google" id="ProtNLM"/>
    </source>
</evidence>
<dbReference type="SUPFAM" id="SSF68906">
    <property type="entry name" value="SAP domain"/>
    <property type="match status" value="1"/>
</dbReference>
<organism evidence="2 3">
    <name type="scientific">Armillaria gallica</name>
    <name type="common">Bulbous honey fungus</name>
    <name type="synonym">Armillaria bulbosa</name>
    <dbReference type="NCBI Taxonomy" id="47427"/>
    <lineage>
        <taxon>Eukaryota</taxon>
        <taxon>Fungi</taxon>
        <taxon>Dikarya</taxon>
        <taxon>Basidiomycota</taxon>
        <taxon>Agaricomycotina</taxon>
        <taxon>Agaricomycetes</taxon>
        <taxon>Agaricomycetidae</taxon>
        <taxon>Agaricales</taxon>
        <taxon>Marasmiineae</taxon>
        <taxon>Physalacriaceae</taxon>
        <taxon>Armillaria</taxon>
    </lineage>
</organism>
<evidence type="ECO:0000313" key="2">
    <source>
        <dbReference type="EMBL" id="PBK80426.1"/>
    </source>
</evidence>